<dbReference type="InterPro" id="IPR045342">
    <property type="entry name" value="Etd1"/>
</dbReference>
<dbReference type="AlphaFoldDB" id="A0A8H4QE43"/>
<dbReference type="GO" id="GO:0005096">
    <property type="term" value="F:GTPase activator activity"/>
    <property type="evidence" value="ECO:0007669"/>
    <property type="project" value="InterPro"/>
</dbReference>
<reference evidence="2 3" key="1">
    <citation type="journal article" date="2020" name="G3 (Bethesda)">
        <title>Genetic Underpinnings of Host Manipulation by Ophiocordyceps as Revealed by Comparative Transcriptomics.</title>
        <authorList>
            <person name="Will I."/>
            <person name="Das B."/>
            <person name="Trinh T."/>
            <person name="Brachmann A."/>
            <person name="Ohm R.A."/>
            <person name="de Bekker C."/>
        </authorList>
    </citation>
    <scope>NUCLEOTIDE SEQUENCE [LARGE SCALE GENOMIC DNA]</scope>
    <source>
        <strain evidence="2 3">EC05</strain>
    </source>
</reference>
<feature type="region of interest" description="Disordered" evidence="1">
    <location>
        <begin position="945"/>
        <end position="964"/>
    </location>
</feature>
<feature type="compositionally biased region" description="Basic and acidic residues" evidence="1">
    <location>
        <begin position="951"/>
        <end position="961"/>
    </location>
</feature>
<organism evidence="2 3">
    <name type="scientific">Ophiocordyceps camponoti-floridani</name>
    <dbReference type="NCBI Taxonomy" id="2030778"/>
    <lineage>
        <taxon>Eukaryota</taxon>
        <taxon>Fungi</taxon>
        <taxon>Dikarya</taxon>
        <taxon>Ascomycota</taxon>
        <taxon>Pezizomycotina</taxon>
        <taxon>Sordariomycetes</taxon>
        <taxon>Hypocreomycetidae</taxon>
        <taxon>Hypocreales</taxon>
        <taxon>Ophiocordycipitaceae</taxon>
        <taxon>Ophiocordyceps</taxon>
    </lineage>
</organism>
<feature type="region of interest" description="Disordered" evidence="1">
    <location>
        <begin position="711"/>
        <end position="731"/>
    </location>
</feature>
<dbReference type="Pfam" id="PF20162">
    <property type="entry name" value="Etd1"/>
    <property type="match status" value="1"/>
</dbReference>
<dbReference type="Proteomes" id="UP000562929">
    <property type="component" value="Unassembled WGS sequence"/>
</dbReference>
<feature type="region of interest" description="Disordered" evidence="1">
    <location>
        <begin position="281"/>
        <end position="543"/>
    </location>
</feature>
<evidence type="ECO:0000256" key="1">
    <source>
        <dbReference type="SAM" id="MobiDB-lite"/>
    </source>
</evidence>
<name>A0A8H4QE43_9HYPO</name>
<dbReference type="GO" id="GO:1902412">
    <property type="term" value="P:regulation of mitotic cytokinesis"/>
    <property type="evidence" value="ECO:0007669"/>
    <property type="project" value="InterPro"/>
</dbReference>
<feature type="compositionally biased region" description="Low complexity" evidence="1">
    <location>
        <begin position="360"/>
        <end position="377"/>
    </location>
</feature>
<feature type="region of interest" description="Disordered" evidence="1">
    <location>
        <begin position="746"/>
        <end position="784"/>
    </location>
</feature>
<evidence type="ECO:0000313" key="3">
    <source>
        <dbReference type="Proteomes" id="UP000562929"/>
    </source>
</evidence>
<evidence type="ECO:0000313" key="2">
    <source>
        <dbReference type="EMBL" id="KAF4595863.1"/>
    </source>
</evidence>
<keyword evidence="3" id="KW-1185">Reference proteome</keyword>
<feature type="region of interest" description="Disordered" evidence="1">
    <location>
        <begin position="162"/>
        <end position="203"/>
    </location>
</feature>
<feature type="compositionally biased region" description="Basic and acidic residues" evidence="1">
    <location>
        <begin position="911"/>
        <end position="928"/>
    </location>
</feature>
<feature type="compositionally biased region" description="Low complexity" evidence="1">
    <location>
        <begin position="320"/>
        <end position="331"/>
    </location>
</feature>
<feature type="region of interest" description="Disordered" evidence="1">
    <location>
        <begin position="26"/>
        <end position="130"/>
    </location>
</feature>
<feature type="compositionally biased region" description="Low complexity" evidence="1">
    <location>
        <begin position="498"/>
        <end position="508"/>
    </location>
</feature>
<feature type="compositionally biased region" description="Basic residues" evidence="1">
    <location>
        <begin position="40"/>
        <end position="49"/>
    </location>
</feature>
<accession>A0A8H4QE43</accession>
<feature type="region of interest" description="Disordered" evidence="1">
    <location>
        <begin position="882"/>
        <end position="936"/>
    </location>
</feature>
<feature type="region of interest" description="Disordered" evidence="1">
    <location>
        <begin position="1052"/>
        <end position="1096"/>
    </location>
</feature>
<sequence length="1096" mass="118435">MQTVPSLVGSGTAIAAAASGLVFGQHSHQPTAAAESGSVRTRRSSHRRTVSADQTLAVRDSLVSPRPATISPGHEPSHHRTTSHPQPCSRPPLSRRQRPKNSQSLSSPRSVEPPSSVAPAARRDSVSSNGSWIRKLSIRPLSQHGSARSSIIAEGPSVTFSDPWPGLDSSSSHNPNKLVKRPSTARAGPSLGDISPRQWPRSHLSTLRRPITSHQRPGTALLFRPDFHVPSTPPSKHSFDRPVRPEELLGVSPYHVALDPDSAWTSFFHSRSCKLVAIPRFQDSPGDASRSTSTFSLKRILPGGGRRNPPPHLVKPRMLSSSPGSGPSPSSAYTAPGRTPKPLQDFPASDEATPPTRTIRSLSASLSSASSWVSKRSGSLRRSKKGSDRRGGKSRPHESEPPESTACHSPAHQQGLRSSSEDPSELSVASKMHRQRVPGPLNQTLHGRLPMCDEKASFPEAPLSSSHSGLGRGGNDFSRSAGRPHGTMTRQIRPNHASGSSTSSTVMSQLARVSLHERSPVMEGSDGEARGFTSGDDDDTDLKSDTVFDSLRTLASSRARVVETPLESVYDESPPSTAGKTTRLSVQEMLGASWEEGNRITEEDDENHLAPSQHGGVGFCKAGPAMFITMPRFGAASSPTRTGNSPLEAVMNDCDGEDEDWTRDDDMSFSNSLSAHPEKPLAGLGGMNPKVQIALPGAQTKTAAERPLSNLFDWSEPPTHGKHESDGGSLRPRTAYVIPLVDSRGGRTAVRKGPMPTHVRSQSVPVVHDPPEESKPAGPKYGTWGLGTKTVSEDWDEDFEFGAASGDGKDEANGKSRENVFAVPESIRATQPSVRAHSGQIRELSLLVNDLKRLFRHGRELDMLDGEQTGLWREAEGIITLASPDEDDAGHDGQTEAKNDREPDQWGGSKDSSEPSKWRTAVVRERQSPRRRSVFSSEDDIFGTSWPVSEESSRQSDDKGASDVSGVVRCVMESLRKPQRGAARLARSNDVCNGRVQFDTNNLKELVKRAGELRDALSDMIRKADWMTQSPMATPRHECRLDSSPAFTRVFDDPCSTPPRRTTRTRGSNSLMDEVSSPNKSPSSPMGPQAAVMTVN</sequence>
<dbReference type="OrthoDB" id="5346713at2759"/>
<feature type="compositionally biased region" description="Basic and acidic residues" evidence="1">
    <location>
        <begin position="385"/>
        <end position="400"/>
    </location>
</feature>
<proteinExistence type="predicted"/>
<feature type="compositionally biased region" description="Low complexity" evidence="1">
    <location>
        <begin position="104"/>
        <end position="120"/>
    </location>
</feature>
<feature type="compositionally biased region" description="Basic and acidic residues" evidence="1">
    <location>
        <begin position="890"/>
        <end position="904"/>
    </location>
</feature>
<comment type="caution">
    <text evidence="2">The sequence shown here is derived from an EMBL/GenBank/DDBJ whole genome shotgun (WGS) entry which is preliminary data.</text>
</comment>
<dbReference type="EMBL" id="JAACLJ010000001">
    <property type="protein sequence ID" value="KAF4595863.1"/>
    <property type="molecule type" value="Genomic_DNA"/>
</dbReference>
<protein>
    <submittedName>
        <fullName evidence="2">Uncharacterized protein</fullName>
    </submittedName>
</protein>
<gene>
    <name evidence="2" type="ORF">GQ602_001476</name>
</gene>
<feature type="compositionally biased region" description="Polar residues" evidence="1">
    <location>
        <begin position="1067"/>
        <end position="1086"/>
    </location>
</feature>